<reference evidence="2 3" key="1">
    <citation type="submission" date="2016-06" db="EMBL/GenBank/DDBJ databases">
        <title>Genome sequencing of Cryobacterium arcticum PAMC 27867.</title>
        <authorList>
            <person name="Lee J."/>
            <person name="Kim O.-S."/>
        </authorList>
    </citation>
    <scope>NUCLEOTIDE SEQUENCE [LARGE SCALE GENOMIC DNA]</scope>
    <source>
        <strain evidence="2 3">PAMC 27867</strain>
    </source>
</reference>
<feature type="transmembrane region" description="Helical" evidence="1">
    <location>
        <begin position="40"/>
        <end position="65"/>
    </location>
</feature>
<keyword evidence="1" id="KW-1133">Transmembrane helix</keyword>
<dbReference type="STRING" id="670052.PA27867_1366"/>
<dbReference type="Proteomes" id="UP000092582">
    <property type="component" value="Chromosome 1"/>
</dbReference>
<dbReference type="OrthoDB" id="4559359at2"/>
<keyword evidence="1" id="KW-0472">Membrane</keyword>
<sequence length="142" mass="15335">MAHEEKRAWIMAGVTILAYGIYLGLLLGGTRTGPLTEVPYAALMLWSIGGAILGTIVLNIGAGLISPREATVTDQRDTEIHRTGQYIGQSFVILGAVLALLFALAELDPFWIANVIYLGFVLSAVLASVARIVAYRRGFQSW</sequence>
<evidence type="ECO:0008006" key="4">
    <source>
        <dbReference type="Google" id="ProtNLM"/>
    </source>
</evidence>
<dbReference type="AlphaFoldDB" id="A0A1B1BI64"/>
<dbReference type="KEGG" id="cart:PA27867_1366"/>
<accession>A0A1B1BI64</accession>
<evidence type="ECO:0000313" key="3">
    <source>
        <dbReference type="Proteomes" id="UP000092582"/>
    </source>
</evidence>
<feature type="transmembrane region" description="Helical" evidence="1">
    <location>
        <begin position="7"/>
        <end position="28"/>
    </location>
</feature>
<protein>
    <recommendedName>
        <fullName evidence="4">DUF2178 domain-containing protein</fullName>
    </recommendedName>
</protein>
<dbReference type="EMBL" id="CP016282">
    <property type="protein sequence ID" value="ANP72325.1"/>
    <property type="molecule type" value="Genomic_DNA"/>
</dbReference>
<keyword evidence="1" id="KW-0812">Transmembrane</keyword>
<gene>
    <name evidence="2" type="ORF">PA27867_1366</name>
</gene>
<keyword evidence="3" id="KW-1185">Reference proteome</keyword>
<feature type="transmembrane region" description="Helical" evidence="1">
    <location>
        <begin position="111"/>
        <end position="134"/>
    </location>
</feature>
<organism evidence="2 3">
    <name type="scientific">Cryobacterium arcticum</name>
    <dbReference type="NCBI Taxonomy" id="670052"/>
    <lineage>
        <taxon>Bacteria</taxon>
        <taxon>Bacillati</taxon>
        <taxon>Actinomycetota</taxon>
        <taxon>Actinomycetes</taxon>
        <taxon>Micrococcales</taxon>
        <taxon>Microbacteriaceae</taxon>
        <taxon>Cryobacterium</taxon>
    </lineage>
</organism>
<evidence type="ECO:0000256" key="1">
    <source>
        <dbReference type="SAM" id="Phobius"/>
    </source>
</evidence>
<proteinExistence type="predicted"/>
<dbReference type="PATRIC" id="fig|670052.7.peg.1419"/>
<evidence type="ECO:0000313" key="2">
    <source>
        <dbReference type="EMBL" id="ANP72325.1"/>
    </source>
</evidence>
<feature type="transmembrane region" description="Helical" evidence="1">
    <location>
        <begin position="86"/>
        <end position="105"/>
    </location>
</feature>
<name>A0A1B1BI64_9MICO</name>